<feature type="compositionally biased region" description="Basic and acidic residues" evidence="1">
    <location>
        <begin position="42"/>
        <end position="54"/>
    </location>
</feature>
<dbReference type="EMBL" id="JBGFSN010000012">
    <property type="protein sequence ID" value="MFH8136369.1"/>
    <property type="molecule type" value="Genomic_DNA"/>
</dbReference>
<organism evidence="2 3">
    <name type="scientific">Pantoea osteomyelitidis</name>
    <dbReference type="NCBI Taxonomy" id="3230026"/>
    <lineage>
        <taxon>Bacteria</taxon>
        <taxon>Pseudomonadati</taxon>
        <taxon>Pseudomonadota</taxon>
        <taxon>Gammaproteobacteria</taxon>
        <taxon>Enterobacterales</taxon>
        <taxon>Erwiniaceae</taxon>
        <taxon>Pantoea</taxon>
    </lineage>
</organism>
<sequence length="66" mass="7521">MKLKLEVMECCDQIPSLMEALLSYKLRTDENLWLATPEGGRELKRHDAASEKKNPVNPFSLATDED</sequence>
<protein>
    <submittedName>
        <fullName evidence="2">Uncharacterized protein</fullName>
    </submittedName>
</protein>
<gene>
    <name evidence="2" type="ORF">ABU178_19690</name>
</gene>
<evidence type="ECO:0000256" key="1">
    <source>
        <dbReference type="SAM" id="MobiDB-lite"/>
    </source>
</evidence>
<reference evidence="2 3" key="1">
    <citation type="submission" date="2024-08" db="EMBL/GenBank/DDBJ databases">
        <title>Pantoea ronii - a newly identified human opportunistic pathogen.</title>
        <authorList>
            <person name="Keidar-Friedman D."/>
            <person name="Sorek N."/>
            <person name="Leshin-Carmel D."/>
            <person name="Tsur A."/>
            <person name="Amsalem M."/>
            <person name="Tolkach D."/>
            <person name="Brosh-Nissimov T."/>
        </authorList>
    </citation>
    <scope>NUCLEOTIDE SEQUENCE [LARGE SCALE GENOMIC DNA]</scope>
    <source>
        <strain evidence="2 3">AA23256</strain>
    </source>
</reference>
<dbReference type="RefSeq" id="WP_397218093.1">
    <property type="nucleotide sequence ID" value="NZ_JBGFSN010000012.1"/>
</dbReference>
<accession>A0ABW7Q1A5</accession>
<comment type="caution">
    <text evidence="2">The sequence shown here is derived from an EMBL/GenBank/DDBJ whole genome shotgun (WGS) entry which is preliminary data.</text>
</comment>
<name>A0ABW7Q1A5_9GAMM</name>
<dbReference type="Proteomes" id="UP001611251">
    <property type="component" value="Unassembled WGS sequence"/>
</dbReference>
<evidence type="ECO:0000313" key="2">
    <source>
        <dbReference type="EMBL" id="MFH8136369.1"/>
    </source>
</evidence>
<feature type="region of interest" description="Disordered" evidence="1">
    <location>
        <begin position="42"/>
        <end position="66"/>
    </location>
</feature>
<evidence type="ECO:0000313" key="3">
    <source>
        <dbReference type="Proteomes" id="UP001611251"/>
    </source>
</evidence>
<proteinExistence type="predicted"/>
<keyword evidence="3" id="KW-1185">Reference proteome</keyword>